<sequence length="359" mass="40199">MPKVRQLPRRVLLASDRDRHDGAGPLDLPCWECRASMLDVAVTGQGRTPDIQDIENARMQFACVFPFLRFRALRSQKSNIAISIPHHVDSGVTVHVRIRPLNSSFWIFHRYRAPYATVDTAVYRKTPPSRIACGRSRDKGSAAALISLSSVSYPNRFPFVVACSTWSFRGSGAYEPAYTSALPLRLCRNLLRAGGLRLRCGCTRSVRTRRCDTALRRDAVWAEFWGSCQPNSPPVSISPVSNLRREDLLQRFLLRASGARTPKGAKRRASFTSRRHRDFTLASGGAHSVAAMNSVSTFALRPINIRVFWIAPRRVQICTRKASATLDGRAFLFAAGRVRGDAEEMARLREFCAYVSQDN</sequence>
<protein>
    <submittedName>
        <fullName evidence="1">Uncharacterized protein</fullName>
    </submittedName>
</protein>
<accession>A0A1C7MK72</accession>
<evidence type="ECO:0000313" key="2">
    <source>
        <dbReference type="Proteomes" id="UP000092993"/>
    </source>
</evidence>
<dbReference type="EMBL" id="LUGG01000002">
    <property type="protein sequence ID" value="OBZ77198.1"/>
    <property type="molecule type" value="Genomic_DNA"/>
</dbReference>
<dbReference type="Proteomes" id="UP000092993">
    <property type="component" value="Unassembled WGS sequence"/>
</dbReference>
<keyword evidence="2" id="KW-1185">Reference proteome</keyword>
<evidence type="ECO:0000313" key="1">
    <source>
        <dbReference type="EMBL" id="OBZ77198.1"/>
    </source>
</evidence>
<organism evidence="1 2">
    <name type="scientific">Grifola frondosa</name>
    <name type="common">Maitake</name>
    <name type="synonym">Polyporus frondosus</name>
    <dbReference type="NCBI Taxonomy" id="5627"/>
    <lineage>
        <taxon>Eukaryota</taxon>
        <taxon>Fungi</taxon>
        <taxon>Dikarya</taxon>
        <taxon>Basidiomycota</taxon>
        <taxon>Agaricomycotina</taxon>
        <taxon>Agaricomycetes</taxon>
        <taxon>Polyporales</taxon>
        <taxon>Grifolaceae</taxon>
        <taxon>Grifola</taxon>
    </lineage>
</organism>
<name>A0A1C7MK72_GRIFR</name>
<proteinExistence type="predicted"/>
<dbReference type="AlphaFoldDB" id="A0A1C7MK72"/>
<gene>
    <name evidence="1" type="ORF">A0H81_01625</name>
</gene>
<reference evidence="1 2" key="1">
    <citation type="submission" date="2016-03" db="EMBL/GenBank/DDBJ databases">
        <title>Whole genome sequencing of Grifola frondosa 9006-11.</title>
        <authorList>
            <person name="Min B."/>
            <person name="Park H."/>
            <person name="Kim J.-G."/>
            <person name="Cho H."/>
            <person name="Oh Y.-L."/>
            <person name="Kong W.-S."/>
            <person name="Choi I.-G."/>
        </authorList>
    </citation>
    <scope>NUCLEOTIDE SEQUENCE [LARGE SCALE GENOMIC DNA]</scope>
    <source>
        <strain evidence="1 2">9006-11</strain>
    </source>
</reference>
<comment type="caution">
    <text evidence="1">The sequence shown here is derived from an EMBL/GenBank/DDBJ whole genome shotgun (WGS) entry which is preliminary data.</text>
</comment>